<keyword evidence="1" id="KW-0560">Oxidoreductase</keyword>
<evidence type="ECO:0000256" key="1">
    <source>
        <dbReference type="ARBA" id="ARBA00023002"/>
    </source>
</evidence>
<dbReference type="AlphaFoldDB" id="A0AAW5MYD5"/>
<feature type="domain" description="Glyceraldehyde 3-phosphate dehydrogenase catalytic" evidence="2">
    <location>
        <begin position="1"/>
        <end position="107"/>
    </location>
</feature>
<gene>
    <name evidence="3" type="ORF">NVV43_24360</name>
</gene>
<evidence type="ECO:0000259" key="2">
    <source>
        <dbReference type="Pfam" id="PF02800"/>
    </source>
</evidence>
<accession>A0AAW5MYD5</accession>
<dbReference type="PRINTS" id="PR00078">
    <property type="entry name" value="G3PDHDRGNASE"/>
</dbReference>
<dbReference type="PANTHER" id="PTHR43148">
    <property type="entry name" value="GLYCERALDEHYDE-3-PHOSPHATE DEHYDROGENASE 2"/>
    <property type="match status" value="1"/>
</dbReference>
<reference evidence="3" key="1">
    <citation type="submission" date="2022-07" db="EMBL/GenBank/DDBJ databases">
        <title>Diversity of ethanolamine utilization by human commensal Escherichia coli.</title>
        <authorList>
            <person name="Jubelin G."/>
        </authorList>
    </citation>
    <scope>NUCLEOTIDE SEQUENCE</scope>
    <source>
        <strain evidence="3">S1</strain>
    </source>
</reference>
<feature type="non-terminal residue" evidence="3">
    <location>
        <position position="109"/>
    </location>
</feature>
<evidence type="ECO:0000313" key="3">
    <source>
        <dbReference type="EMBL" id="MCR6678664.1"/>
    </source>
</evidence>
<organism evidence="3 4">
    <name type="scientific">Escherichia marmotae</name>
    <dbReference type="NCBI Taxonomy" id="1499973"/>
    <lineage>
        <taxon>Bacteria</taxon>
        <taxon>Pseudomonadati</taxon>
        <taxon>Pseudomonadota</taxon>
        <taxon>Gammaproteobacteria</taxon>
        <taxon>Enterobacterales</taxon>
        <taxon>Enterobacteriaceae</taxon>
        <taxon>Escherichia</taxon>
    </lineage>
</organism>
<dbReference type="GO" id="GO:0016620">
    <property type="term" value="F:oxidoreductase activity, acting on the aldehyde or oxo group of donors, NAD or NADP as acceptor"/>
    <property type="evidence" value="ECO:0007669"/>
    <property type="project" value="InterPro"/>
</dbReference>
<comment type="caution">
    <text evidence="3">The sequence shown here is derived from an EMBL/GenBank/DDBJ whole genome shotgun (WGS) entry which is preliminary data.</text>
</comment>
<dbReference type="EMBL" id="JANPXH010000285">
    <property type="protein sequence ID" value="MCR6678664.1"/>
    <property type="molecule type" value="Genomic_DNA"/>
</dbReference>
<sequence length="109" mass="11058">AVNIIPTSTGAAKATGLVLPHLKGKLDGIAMRVPVPDGSVTDLVATLKREASVEEINAAYRSASESGPLSGGRLVYTEDPIVSSDIVGSPASCTFDADSTMAMGNVAKV</sequence>
<protein>
    <submittedName>
        <fullName evidence="3">Type I glyceraldehyde-3-phosphate dehydrogenase</fullName>
    </submittedName>
</protein>
<evidence type="ECO:0000313" key="4">
    <source>
        <dbReference type="Proteomes" id="UP001206878"/>
    </source>
</evidence>
<dbReference type="InterPro" id="IPR020829">
    <property type="entry name" value="GlycerAld_3-P_DH_cat"/>
</dbReference>
<dbReference type="InterPro" id="IPR020831">
    <property type="entry name" value="GlycerAld/Erythrose_P_DH"/>
</dbReference>
<feature type="non-terminal residue" evidence="3">
    <location>
        <position position="1"/>
    </location>
</feature>
<proteinExistence type="predicted"/>
<dbReference type="SUPFAM" id="SSF55347">
    <property type="entry name" value="Glyceraldehyde-3-phosphate dehydrogenase-like, C-terminal domain"/>
    <property type="match status" value="1"/>
</dbReference>
<name>A0AAW5MYD5_9ESCH</name>
<dbReference type="Proteomes" id="UP001206878">
    <property type="component" value="Unassembled WGS sequence"/>
</dbReference>
<dbReference type="Gene3D" id="3.30.360.10">
    <property type="entry name" value="Dihydrodipicolinate Reductase, domain 2"/>
    <property type="match status" value="1"/>
</dbReference>
<dbReference type="Pfam" id="PF02800">
    <property type="entry name" value="Gp_dh_C"/>
    <property type="match status" value="1"/>
</dbReference>